<keyword evidence="2" id="KW-0732">Signal</keyword>
<dbReference type="EMBL" id="CAXLJM020000024">
    <property type="protein sequence ID" value="CAL8091497.1"/>
    <property type="molecule type" value="Genomic_DNA"/>
</dbReference>
<feature type="transmembrane region" description="Helical" evidence="1">
    <location>
        <begin position="424"/>
        <end position="440"/>
    </location>
</feature>
<feature type="transmembrane region" description="Helical" evidence="1">
    <location>
        <begin position="382"/>
        <end position="403"/>
    </location>
</feature>
<feature type="chain" id="PRO_5045076752" evidence="2">
    <location>
        <begin position="21"/>
        <end position="676"/>
    </location>
</feature>
<organism evidence="3 4">
    <name type="scientific">Orchesella dallaii</name>
    <dbReference type="NCBI Taxonomy" id="48710"/>
    <lineage>
        <taxon>Eukaryota</taxon>
        <taxon>Metazoa</taxon>
        <taxon>Ecdysozoa</taxon>
        <taxon>Arthropoda</taxon>
        <taxon>Hexapoda</taxon>
        <taxon>Collembola</taxon>
        <taxon>Entomobryomorpha</taxon>
        <taxon>Entomobryoidea</taxon>
        <taxon>Orchesellidae</taxon>
        <taxon>Orchesellinae</taxon>
        <taxon>Orchesella</taxon>
    </lineage>
</organism>
<comment type="caution">
    <text evidence="3">The sequence shown here is derived from an EMBL/GenBank/DDBJ whole genome shotgun (WGS) entry which is preliminary data.</text>
</comment>
<keyword evidence="1" id="KW-1133">Transmembrane helix</keyword>
<keyword evidence="1" id="KW-0472">Membrane</keyword>
<dbReference type="Proteomes" id="UP001642540">
    <property type="component" value="Unassembled WGS sequence"/>
</dbReference>
<evidence type="ECO:0000256" key="1">
    <source>
        <dbReference type="SAM" id="Phobius"/>
    </source>
</evidence>
<evidence type="ECO:0000313" key="4">
    <source>
        <dbReference type="Proteomes" id="UP001642540"/>
    </source>
</evidence>
<evidence type="ECO:0000313" key="3">
    <source>
        <dbReference type="EMBL" id="CAL8091497.1"/>
    </source>
</evidence>
<keyword evidence="1" id="KW-0812">Transmembrane</keyword>
<name>A0ABP1Q8L5_9HEXA</name>
<keyword evidence="4" id="KW-1185">Reference proteome</keyword>
<proteinExistence type="predicted"/>
<feature type="transmembrane region" description="Helical" evidence="1">
    <location>
        <begin position="633"/>
        <end position="655"/>
    </location>
</feature>
<feature type="signal peptide" evidence="2">
    <location>
        <begin position="1"/>
        <end position="20"/>
    </location>
</feature>
<gene>
    <name evidence="3" type="ORF">ODALV1_LOCUS7950</name>
</gene>
<reference evidence="3 4" key="1">
    <citation type="submission" date="2024-08" db="EMBL/GenBank/DDBJ databases">
        <authorList>
            <person name="Cucini C."/>
            <person name="Frati F."/>
        </authorList>
    </citation>
    <scope>NUCLEOTIDE SEQUENCE [LARGE SCALE GENOMIC DNA]</scope>
</reference>
<protein>
    <submittedName>
        <fullName evidence="3">Uncharacterized protein</fullName>
    </submittedName>
</protein>
<accession>A0ABP1Q8L5</accession>
<evidence type="ECO:0000256" key="2">
    <source>
        <dbReference type="SAM" id="SignalP"/>
    </source>
</evidence>
<sequence length="676" mass="77608">MLRTMLERLIQYLILWGCTASITKVKSVQAITSISHPSKIQRNSKLFSIISSGFDCHCSTTLLLPNSKQKVIIEITSVDLILPFCLTTSYIIYNNFEVYDFRVSGVLSDNVTSNLGYWRFSLKNIKNGVAFFIFKSVTFTESLELMDRSGYGNNDHAVFYLINPKNDVPSGFESYLYKGTKLLPEIMAAVVFLTLPLMNINDHFISVIAIYCHFCPEEQKFLFIPIPTNSTSAPITHSEILLIHKRNNGNGHGHPIYHMTIHAQAYQVYQKPECQIKNTISLRVYSFLACDTKIIMSDIGRILNMTVVGVPYYDPVKTLEFSLLRTMKIGLVRSIINPNISTQVTVSFTPLVGDRTFSLLHCVPALKATLIKYDNYFTAFDIPTWISILGMLILYIYITKSFWHGVDLICFLINATAQLPHKPILCWAFLLGITMISNIYESILATDFYRYVDLENLQDLLENGYKIRVSNELILNRTLDSTFMLDKYRAFYSRYKKSFYTTGQSPIYTGVKLSKFLENMVKNKTMVMVNNFEARSLPLLDGKVKLIDDKFCSLFPYHAIPFRLGIYTWSFLSLRSRDRISRLRDHGILLRYEEFAVWVTKLIMKEKGKLYASKWALVVLDPKVFGFSDSIRFICGFQIGVLLTILGGFLLIHGYNFLKRCIHESIVVVVRFCHFV</sequence>